<dbReference type="Proteomes" id="UP000830401">
    <property type="component" value="Chromosome"/>
</dbReference>
<sequence>MASSHPTILFLHGFAESREIWTDFTREFPAGYRLLTLNLLGHGTNVHDVRDYSMEAQARYVVEQLRQKGVEKTLLVCHSMGGYVALAFAERYPEKVAGLVLFHSTALPDTDEKKANRDKNMDFVRRHGVEKFMDSFIRPLFAPANREHMREQREFLEEIGRSTPEATVLGALEAMRNRPDRTKVLKDAEFPVLFIGGKDDVAVTVESLLPQLVLPNESHALLLSDVGHLGYFEKPELTRQAVVDFAGRVFGNS</sequence>
<proteinExistence type="predicted"/>
<evidence type="ECO:0000313" key="3">
    <source>
        <dbReference type="Proteomes" id="UP000830401"/>
    </source>
</evidence>
<feature type="domain" description="AB hydrolase-1" evidence="1">
    <location>
        <begin position="6"/>
        <end position="235"/>
    </location>
</feature>
<dbReference type="PRINTS" id="PR00111">
    <property type="entry name" value="ABHYDROLASE"/>
</dbReference>
<reference evidence="2" key="1">
    <citation type="submission" date="2022-04" db="EMBL/GenBank/DDBJ databases">
        <title>Hymenobacter sp. isolated from the air.</title>
        <authorList>
            <person name="Won M."/>
            <person name="Lee C.-M."/>
            <person name="Woen H.-Y."/>
            <person name="Kwon S.-W."/>
        </authorList>
    </citation>
    <scope>NUCLEOTIDE SEQUENCE</scope>
    <source>
        <strain evidence="2">5420S-77</strain>
    </source>
</reference>
<dbReference type="PRINTS" id="PR00412">
    <property type="entry name" value="EPOXHYDRLASE"/>
</dbReference>
<dbReference type="PANTHER" id="PTHR43798">
    <property type="entry name" value="MONOACYLGLYCEROL LIPASE"/>
    <property type="match status" value="1"/>
</dbReference>
<evidence type="ECO:0000313" key="2">
    <source>
        <dbReference type="EMBL" id="UOQ65789.1"/>
    </source>
</evidence>
<gene>
    <name evidence="2" type="ORF">MUN86_20035</name>
</gene>
<dbReference type="EMBL" id="CP095061">
    <property type="protein sequence ID" value="UOQ65789.1"/>
    <property type="molecule type" value="Genomic_DNA"/>
</dbReference>
<dbReference type="Pfam" id="PF00561">
    <property type="entry name" value="Abhydrolase_1"/>
    <property type="match status" value="1"/>
</dbReference>
<accession>A0ABY4G4H1</accession>
<keyword evidence="3" id="KW-1185">Reference proteome</keyword>
<name>A0ABY4G4H1_9BACT</name>
<dbReference type="InterPro" id="IPR000073">
    <property type="entry name" value="AB_hydrolase_1"/>
</dbReference>
<dbReference type="RefSeq" id="WP_245119770.1">
    <property type="nucleotide sequence ID" value="NZ_CP095061.1"/>
</dbReference>
<dbReference type="InterPro" id="IPR050266">
    <property type="entry name" value="AB_hydrolase_sf"/>
</dbReference>
<evidence type="ECO:0000259" key="1">
    <source>
        <dbReference type="Pfam" id="PF00561"/>
    </source>
</evidence>
<organism evidence="2 3">
    <name type="scientific">Hymenobacter volaticus</name>
    <dbReference type="NCBI Taxonomy" id="2932254"/>
    <lineage>
        <taxon>Bacteria</taxon>
        <taxon>Pseudomonadati</taxon>
        <taxon>Bacteroidota</taxon>
        <taxon>Cytophagia</taxon>
        <taxon>Cytophagales</taxon>
        <taxon>Hymenobacteraceae</taxon>
        <taxon>Hymenobacter</taxon>
    </lineage>
</organism>
<dbReference type="InterPro" id="IPR029058">
    <property type="entry name" value="AB_hydrolase_fold"/>
</dbReference>
<dbReference type="SUPFAM" id="SSF53474">
    <property type="entry name" value="alpha/beta-Hydrolases"/>
    <property type="match status" value="1"/>
</dbReference>
<dbReference type="PANTHER" id="PTHR43798:SF33">
    <property type="entry name" value="HYDROLASE, PUTATIVE (AFU_ORTHOLOGUE AFUA_2G14860)-RELATED"/>
    <property type="match status" value="1"/>
</dbReference>
<protein>
    <submittedName>
        <fullName evidence="2">Alpha/beta hydrolase</fullName>
    </submittedName>
</protein>
<keyword evidence="2" id="KW-0378">Hydrolase</keyword>
<dbReference type="Gene3D" id="3.40.50.1820">
    <property type="entry name" value="alpha/beta hydrolase"/>
    <property type="match status" value="1"/>
</dbReference>
<dbReference type="GO" id="GO:0016787">
    <property type="term" value="F:hydrolase activity"/>
    <property type="evidence" value="ECO:0007669"/>
    <property type="project" value="UniProtKB-KW"/>
</dbReference>
<dbReference type="InterPro" id="IPR000639">
    <property type="entry name" value="Epox_hydrolase-like"/>
</dbReference>